<feature type="transmembrane region" description="Helical" evidence="1">
    <location>
        <begin position="38"/>
        <end position="58"/>
    </location>
</feature>
<sequence length="82" mass="9265">MSEALPNDALPAVTAVVVLAEVVAAWVMVTPLNRPDTAAATIRVFIEYFMLVIPPCICRSRTMRSRARRETCVYCIRVQQRR</sequence>
<proteinExistence type="predicted"/>
<keyword evidence="1" id="KW-0472">Membrane</keyword>
<protein>
    <submittedName>
        <fullName evidence="2">Uncharacterized protein</fullName>
    </submittedName>
</protein>
<organism evidence="2 3">
    <name type="scientific">Paracidobacterium acidisoli</name>
    <dbReference type="NCBI Taxonomy" id="2303751"/>
    <lineage>
        <taxon>Bacteria</taxon>
        <taxon>Pseudomonadati</taxon>
        <taxon>Acidobacteriota</taxon>
        <taxon>Terriglobia</taxon>
        <taxon>Terriglobales</taxon>
        <taxon>Acidobacteriaceae</taxon>
        <taxon>Paracidobacterium</taxon>
    </lineage>
</organism>
<comment type="caution">
    <text evidence="2">The sequence shown here is derived from an EMBL/GenBank/DDBJ whole genome shotgun (WGS) entry which is preliminary data.</text>
</comment>
<evidence type="ECO:0000313" key="3">
    <source>
        <dbReference type="Proteomes" id="UP000264702"/>
    </source>
</evidence>
<dbReference type="Proteomes" id="UP000264702">
    <property type="component" value="Unassembled WGS sequence"/>
</dbReference>
<accession>A0A372IU71</accession>
<evidence type="ECO:0000313" key="2">
    <source>
        <dbReference type="EMBL" id="RFU18458.1"/>
    </source>
</evidence>
<reference evidence="2 3" key="1">
    <citation type="submission" date="2018-08" db="EMBL/GenBank/DDBJ databases">
        <title>Acidipila sp. 4G-K13, an acidobacterium isolated from forest soil.</title>
        <authorList>
            <person name="Gao Z.-H."/>
            <person name="Qiu L.-H."/>
        </authorList>
    </citation>
    <scope>NUCLEOTIDE SEQUENCE [LARGE SCALE GENOMIC DNA]</scope>
    <source>
        <strain evidence="2 3">4G-K13</strain>
    </source>
</reference>
<name>A0A372IU71_9BACT</name>
<keyword evidence="3" id="KW-1185">Reference proteome</keyword>
<dbReference type="EMBL" id="QVQT01000001">
    <property type="protein sequence ID" value="RFU18458.1"/>
    <property type="molecule type" value="Genomic_DNA"/>
</dbReference>
<keyword evidence="1" id="KW-0812">Transmembrane</keyword>
<evidence type="ECO:0000256" key="1">
    <source>
        <dbReference type="SAM" id="Phobius"/>
    </source>
</evidence>
<keyword evidence="1" id="KW-1133">Transmembrane helix</keyword>
<dbReference type="AlphaFoldDB" id="A0A372IU71"/>
<gene>
    <name evidence="2" type="ORF">D0Y96_02565</name>
</gene>
<feature type="transmembrane region" description="Helical" evidence="1">
    <location>
        <begin position="12"/>
        <end position="32"/>
    </location>
</feature>